<name>A0A081C0X5_VECG1</name>
<reference evidence="3" key="1">
    <citation type="journal article" date="2015" name="PeerJ">
        <title>First genomic representation of candidate bacterial phylum KSB3 points to enhanced environmental sensing as a trigger of wastewater bulking.</title>
        <authorList>
            <person name="Sekiguchi Y."/>
            <person name="Ohashi A."/>
            <person name="Parks D.H."/>
            <person name="Yamauchi T."/>
            <person name="Tyson G.W."/>
            <person name="Hugenholtz P."/>
        </authorList>
    </citation>
    <scope>NUCLEOTIDE SEQUENCE [LARGE SCALE GENOMIC DNA]</scope>
</reference>
<organism evidence="3">
    <name type="scientific">Vecturithrix granuli</name>
    <dbReference type="NCBI Taxonomy" id="1499967"/>
    <lineage>
        <taxon>Bacteria</taxon>
        <taxon>Candidatus Moduliflexota</taxon>
        <taxon>Candidatus Vecturitrichia</taxon>
        <taxon>Candidatus Vecturitrichales</taxon>
        <taxon>Candidatus Vecturitrichaceae</taxon>
        <taxon>Candidatus Vecturithrix</taxon>
    </lineage>
</organism>
<dbReference type="EMBL" id="DF820467">
    <property type="protein sequence ID" value="GAK58230.1"/>
    <property type="molecule type" value="Genomic_DNA"/>
</dbReference>
<evidence type="ECO:0000256" key="1">
    <source>
        <dbReference type="ARBA" id="ARBA00022737"/>
    </source>
</evidence>
<dbReference type="eggNOG" id="COG3209">
    <property type="taxonomic scope" value="Bacteria"/>
</dbReference>
<accession>A0A081C0X5</accession>
<dbReference type="Gene3D" id="2.180.10.10">
    <property type="entry name" value="RHS repeat-associated core"/>
    <property type="match status" value="1"/>
</dbReference>
<evidence type="ECO:0000313" key="3">
    <source>
        <dbReference type="EMBL" id="GAK58230.1"/>
    </source>
</evidence>
<keyword evidence="1" id="KW-0677">Repeat</keyword>
<gene>
    <name evidence="3" type="ORF">U27_05203</name>
</gene>
<dbReference type="STRING" id="1499967.U27_05203"/>
<dbReference type="PANTHER" id="PTHR32305">
    <property type="match status" value="1"/>
</dbReference>
<proteinExistence type="predicted"/>
<sequence length="304" mass="34353">MFFDIESDGRNNILKESTCLGGGIGGLLNLKQDGQNYAYLYDGRGNVDTILDNTQAIVAQYLYDPFGNLLAQSGTLDQPFGFSTKRYDTGTGLVYYGYRFYSPALGRWTTRDPLGEHGGLNLYAFVGNNPVNWVDPWGLARLRLSIDFDAYIQRHQAIQRTLDFLPQFLLEMFFPTTSEGIASGLEGQVMGMVCPLNIISEGSKAIVIGEGVEDIMTVARQLKSQGINAKWYQVWKTKNFPIDMRADTLAVLDRDARWITNKIKAGYVIYDIGIDPNRPTRSIYYLLERLILLQRNYPTIPLKR</sequence>
<dbReference type="HOGENOM" id="CLU_914190_0_0_0"/>
<dbReference type="AlphaFoldDB" id="A0A081C0X5"/>
<evidence type="ECO:0000259" key="2">
    <source>
        <dbReference type="Pfam" id="PF25023"/>
    </source>
</evidence>
<protein>
    <submittedName>
        <fullName evidence="3">YD repeat protein</fullName>
    </submittedName>
</protein>
<dbReference type="PANTHER" id="PTHR32305:SF15">
    <property type="entry name" value="PROTEIN RHSA-RELATED"/>
    <property type="match status" value="1"/>
</dbReference>
<dbReference type="InterPro" id="IPR056823">
    <property type="entry name" value="TEN-like_YD-shell"/>
</dbReference>
<dbReference type="Proteomes" id="UP000030661">
    <property type="component" value="Unassembled WGS sequence"/>
</dbReference>
<dbReference type="Pfam" id="PF25023">
    <property type="entry name" value="TEN_YD-shell"/>
    <property type="match status" value="1"/>
</dbReference>
<dbReference type="InterPro" id="IPR022385">
    <property type="entry name" value="Rhs_assc_core"/>
</dbReference>
<feature type="domain" description="Teneurin-like YD-shell" evidence="2">
    <location>
        <begin position="25"/>
        <end position="131"/>
    </location>
</feature>
<dbReference type="InterPro" id="IPR050708">
    <property type="entry name" value="T6SS_VgrG/RHS"/>
</dbReference>
<keyword evidence="4" id="KW-1185">Reference proteome</keyword>
<dbReference type="NCBIfam" id="TIGR03696">
    <property type="entry name" value="Rhs_assc_core"/>
    <property type="match status" value="1"/>
</dbReference>
<evidence type="ECO:0000313" key="4">
    <source>
        <dbReference type="Proteomes" id="UP000030661"/>
    </source>
</evidence>